<sequence length="98" mass="11699">MKGATGINRNSLSDDYKEYKRLYRFLSKFVRDEYETSTKEFLQLMKLKEQQEALELKTTSSRLKKIWPTRKANNDDAAALKELTREYNQKLDQLDDAW</sequence>
<dbReference type="OrthoDB" id="4889728at2759"/>
<reference evidence="1 2" key="1">
    <citation type="submission" date="2017-02" db="EMBL/GenBank/DDBJ databases">
        <title>Genomes of Trichoderma spp. with biocontrol activity.</title>
        <authorList>
            <person name="Gardiner D."/>
            <person name="Kazan K."/>
            <person name="Vos C."/>
            <person name="Harvey P."/>
        </authorList>
    </citation>
    <scope>NUCLEOTIDE SEQUENCE [LARGE SCALE GENOMIC DNA]</scope>
    <source>
        <strain evidence="1 2">A5MH</strain>
    </source>
</reference>
<dbReference type="Proteomes" id="UP000236546">
    <property type="component" value="Unassembled WGS sequence"/>
</dbReference>
<protein>
    <submittedName>
        <fullName evidence="1">Uncharacterized protein</fullName>
    </submittedName>
</protein>
<dbReference type="AlphaFoldDB" id="A0A2K0TIA9"/>
<proteinExistence type="predicted"/>
<name>A0A2K0TIA9_9HYPO</name>
<gene>
    <name evidence="1" type="ORF">TGAMA5MH_02960</name>
</gene>
<organism evidence="1 2">
    <name type="scientific">Trichoderma gamsii</name>
    <dbReference type="NCBI Taxonomy" id="398673"/>
    <lineage>
        <taxon>Eukaryota</taxon>
        <taxon>Fungi</taxon>
        <taxon>Dikarya</taxon>
        <taxon>Ascomycota</taxon>
        <taxon>Pezizomycotina</taxon>
        <taxon>Sordariomycetes</taxon>
        <taxon>Hypocreomycetidae</taxon>
        <taxon>Hypocreales</taxon>
        <taxon>Hypocreaceae</taxon>
        <taxon>Trichoderma</taxon>
    </lineage>
</organism>
<evidence type="ECO:0000313" key="1">
    <source>
        <dbReference type="EMBL" id="PNP45237.1"/>
    </source>
</evidence>
<comment type="caution">
    <text evidence="1">The sequence shown here is derived from an EMBL/GenBank/DDBJ whole genome shotgun (WGS) entry which is preliminary data.</text>
</comment>
<accession>A0A2K0TIA9</accession>
<dbReference type="EMBL" id="MTYH01000025">
    <property type="protein sequence ID" value="PNP45237.1"/>
    <property type="molecule type" value="Genomic_DNA"/>
</dbReference>
<evidence type="ECO:0000313" key="2">
    <source>
        <dbReference type="Proteomes" id="UP000236546"/>
    </source>
</evidence>